<keyword evidence="6 9" id="KW-1133">Transmembrane helix</keyword>
<evidence type="ECO:0000256" key="8">
    <source>
        <dbReference type="ARBA" id="ARBA00023136"/>
    </source>
</evidence>
<evidence type="ECO:0000313" key="11">
    <source>
        <dbReference type="EMBL" id="GAL24943.1"/>
    </source>
</evidence>
<dbReference type="InterPro" id="IPR038770">
    <property type="entry name" value="Na+/solute_symporter_sf"/>
</dbReference>
<keyword evidence="5 9" id="KW-0812">Transmembrane</keyword>
<reference evidence="12" key="1">
    <citation type="submission" date="2014-09" db="EMBL/GenBank/DDBJ databases">
        <title>Vibrio variabilis JCM 19239. (C206) whole genome shotgun sequence.</title>
        <authorList>
            <person name="Sawabe T."/>
            <person name="Meirelles P."/>
            <person name="Nakanishi M."/>
            <person name="Sayaka M."/>
            <person name="Hattori M."/>
            <person name="Ohkuma M."/>
        </authorList>
    </citation>
    <scope>NUCLEOTIDE SEQUENCE [LARGE SCALE GENOMIC DNA]</scope>
    <source>
        <strain evidence="12">JCM 19239</strain>
    </source>
</reference>
<protein>
    <submittedName>
        <fullName evidence="11">Glutathione-regulated potassium-efflux system protein KefB</fullName>
    </submittedName>
</protein>
<evidence type="ECO:0000256" key="3">
    <source>
        <dbReference type="ARBA" id="ARBA00022448"/>
    </source>
</evidence>
<gene>
    <name evidence="11" type="ORF">JCM19239_4668</name>
</gene>
<comment type="subcellular location">
    <subcellularLocation>
        <location evidence="1">Membrane</location>
        <topology evidence="1">Multi-pass membrane protein</topology>
    </subcellularLocation>
</comment>
<feature type="transmembrane region" description="Helical" evidence="9">
    <location>
        <begin position="94"/>
        <end position="114"/>
    </location>
</feature>
<sequence length="154" mass="16518">MATLGIDQLILLGFALSFSSTVFAVKTLQEKGEMNATYGTMAIGILVMQDIFAVVFLTASTGKFPEWYAIALFGLPLLRPIMFKLLDKAGHGEMLVLSGIFFALVMGAGLFELVGMKPDLGALILVCFSLPIARRLSCLSHSLTSKSCSWSASS</sequence>
<evidence type="ECO:0000313" key="12">
    <source>
        <dbReference type="Proteomes" id="UP000029223"/>
    </source>
</evidence>
<feature type="transmembrane region" description="Helical" evidence="9">
    <location>
        <begin position="6"/>
        <end position="25"/>
    </location>
</feature>
<dbReference type="InterPro" id="IPR006153">
    <property type="entry name" value="Cation/H_exchanger_TM"/>
</dbReference>
<proteinExistence type="inferred from homology"/>
<organism evidence="11 12">
    <name type="scientific">Vibrio variabilis</name>
    <dbReference type="NCBI Taxonomy" id="990271"/>
    <lineage>
        <taxon>Bacteria</taxon>
        <taxon>Pseudomonadati</taxon>
        <taxon>Pseudomonadota</taxon>
        <taxon>Gammaproteobacteria</taxon>
        <taxon>Vibrionales</taxon>
        <taxon>Vibrionaceae</taxon>
        <taxon>Vibrio</taxon>
    </lineage>
</organism>
<feature type="transmembrane region" description="Helical" evidence="9">
    <location>
        <begin position="65"/>
        <end position="82"/>
    </location>
</feature>
<evidence type="ECO:0000256" key="1">
    <source>
        <dbReference type="ARBA" id="ARBA00004141"/>
    </source>
</evidence>
<evidence type="ECO:0000259" key="10">
    <source>
        <dbReference type="Pfam" id="PF00999"/>
    </source>
</evidence>
<dbReference type="PANTHER" id="PTHR42751">
    <property type="entry name" value="SODIUM/HYDROGEN EXCHANGER FAMILY/TRKA DOMAIN PROTEIN"/>
    <property type="match status" value="1"/>
</dbReference>
<comment type="similarity">
    <text evidence="2">Belongs to the monovalent cation:proton antiporter 2 (CPA2) transporter (TC 2.A.37) family.</text>
</comment>
<dbReference type="EMBL" id="BBMS01000006">
    <property type="protein sequence ID" value="GAL24943.1"/>
    <property type="molecule type" value="Genomic_DNA"/>
</dbReference>
<evidence type="ECO:0000256" key="5">
    <source>
        <dbReference type="ARBA" id="ARBA00022692"/>
    </source>
</evidence>
<dbReference type="Proteomes" id="UP000029223">
    <property type="component" value="Unassembled WGS sequence"/>
</dbReference>
<feature type="domain" description="Cation/H+ exchanger transmembrane" evidence="10">
    <location>
        <begin position="4"/>
        <end position="124"/>
    </location>
</feature>
<keyword evidence="7" id="KW-0406">Ion transport</keyword>
<keyword evidence="3" id="KW-0813">Transport</keyword>
<evidence type="ECO:0000256" key="6">
    <source>
        <dbReference type="ARBA" id="ARBA00022989"/>
    </source>
</evidence>
<evidence type="ECO:0000256" key="7">
    <source>
        <dbReference type="ARBA" id="ARBA00023065"/>
    </source>
</evidence>
<name>A0ABQ0J844_9VIBR</name>
<feature type="transmembrane region" description="Helical" evidence="9">
    <location>
        <begin position="37"/>
        <end position="59"/>
    </location>
</feature>
<dbReference type="PANTHER" id="PTHR42751:SF1">
    <property type="entry name" value="CATION_PROTON ANTIPORTER YBAL-RELATED"/>
    <property type="match status" value="1"/>
</dbReference>
<dbReference type="Gene3D" id="1.20.1530.20">
    <property type="match status" value="1"/>
</dbReference>
<evidence type="ECO:0000256" key="9">
    <source>
        <dbReference type="SAM" id="Phobius"/>
    </source>
</evidence>
<keyword evidence="4" id="KW-0050">Antiport</keyword>
<evidence type="ECO:0000256" key="2">
    <source>
        <dbReference type="ARBA" id="ARBA00005551"/>
    </source>
</evidence>
<dbReference type="Pfam" id="PF00999">
    <property type="entry name" value="Na_H_Exchanger"/>
    <property type="match status" value="1"/>
</dbReference>
<keyword evidence="8 9" id="KW-0472">Membrane</keyword>
<accession>A0ABQ0J844</accession>
<keyword evidence="12" id="KW-1185">Reference proteome</keyword>
<comment type="caution">
    <text evidence="11">The sequence shown here is derived from an EMBL/GenBank/DDBJ whole genome shotgun (WGS) entry which is preliminary data.</text>
</comment>
<evidence type="ECO:0000256" key="4">
    <source>
        <dbReference type="ARBA" id="ARBA00022449"/>
    </source>
</evidence>